<protein>
    <recommendedName>
        <fullName evidence="4">Restriction endonuclease type IV Mrr domain-containing protein</fullName>
    </recommendedName>
</protein>
<keyword evidence="1" id="KW-0472">Membrane</keyword>
<dbReference type="EMBL" id="AOLN01000001">
    <property type="protein sequence ID" value="ELZ99009.1"/>
    <property type="molecule type" value="Genomic_DNA"/>
</dbReference>
<organism evidence="2 3">
    <name type="scientific">Haloferax mucosum ATCC BAA-1512</name>
    <dbReference type="NCBI Taxonomy" id="662479"/>
    <lineage>
        <taxon>Archaea</taxon>
        <taxon>Methanobacteriati</taxon>
        <taxon>Methanobacteriota</taxon>
        <taxon>Stenosarchaea group</taxon>
        <taxon>Halobacteria</taxon>
        <taxon>Halobacteriales</taxon>
        <taxon>Haloferacaceae</taxon>
        <taxon>Haloferax</taxon>
    </lineage>
</organism>
<feature type="transmembrane region" description="Helical" evidence="1">
    <location>
        <begin position="193"/>
        <end position="213"/>
    </location>
</feature>
<gene>
    <name evidence="2" type="ORF">C440_01595</name>
</gene>
<comment type="caution">
    <text evidence="2">The sequence shown here is derived from an EMBL/GenBank/DDBJ whole genome shotgun (WGS) entry which is preliminary data.</text>
</comment>
<evidence type="ECO:0000313" key="3">
    <source>
        <dbReference type="Proteomes" id="UP000011550"/>
    </source>
</evidence>
<keyword evidence="1" id="KW-1133">Transmembrane helix</keyword>
<reference evidence="2 3" key="1">
    <citation type="journal article" date="2014" name="PLoS Genet.">
        <title>Phylogenetically driven sequencing of extremely halophilic archaea reveals strategies for static and dynamic osmo-response.</title>
        <authorList>
            <person name="Becker E.A."/>
            <person name="Seitzer P.M."/>
            <person name="Tritt A."/>
            <person name="Larsen D."/>
            <person name="Krusor M."/>
            <person name="Yao A.I."/>
            <person name="Wu D."/>
            <person name="Madern D."/>
            <person name="Eisen J.A."/>
            <person name="Darling A.E."/>
            <person name="Facciotti M.T."/>
        </authorList>
    </citation>
    <scope>NUCLEOTIDE SEQUENCE [LARGE SCALE GENOMIC DNA]</scope>
    <source>
        <strain evidence="2 3">ATCC BAA-1512</strain>
    </source>
</reference>
<evidence type="ECO:0000313" key="2">
    <source>
        <dbReference type="EMBL" id="ELZ99009.1"/>
    </source>
</evidence>
<evidence type="ECO:0000256" key="1">
    <source>
        <dbReference type="SAM" id="Phobius"/>
    </source>
</evidence>
<dbReference type="PATRIC" id="fig|662479.7.peg.330"/>
<keyword evidence="3" id="KW-1185">Reference proteome</keyword>
<accession>M0IU81</accession>
<sequence>MMSDASLSNVLSFLDIEDLVSVVEQVRAERGTRTKRSERDGQMFLFAAPEGEPQPTEVIWLDIAADFDPQSVEVFADRCEDRGLDGTILTTGDEVRARETLALAFATDEQLEEQDYGREELELIVDPSEVEVPLSLETMDDLEAALLATGLDDEVIDEHYESHEPDFEEVLREIDEEEAMQEVDDEQESSSGLGLLVLLLVFVLAVAVGLFLFGPF</sequence>
<evidence type="ECO:0008006" key="4">
    <source>
        <dbReference type="Google" id="ProtNLM"/>
    </source>
</evidence>
<name>M0IU81_9EURY</name>
<dbReference type="AlphaFoldDB" id="M0IU81"/>
<keyword evidence="1" id="KW-0812">Transmembrane</keyword>
<proteinExistence type="predicted"/>
<dbReference type="Proteomes" id="UP000011550">
    <property type="component" value="Unassembled WGS sequence"/>
</dbReference>